<dbReference type="EMBL" id="CP046172">
    <property type="protein sequence ID" value="QIS12439.1"/>
    <property type="molecule type" value="Genomic_DNA"/>
</dbReference>
<name>A0A6G9YGS2_9NOCA</name>
<evidence type="ECO:0000313" key="2">
    <source>
        <dbReference type="Proteomes" id="UP000503540"/>
    </source>
</evidence>
<protein>
    <submittedName>
        <fullName evidence="1">DUF1702 family protein</fullName>
    </submittedName>
</protein>
<evidence type="ECO:0000313" key="1">
    <source>
        <dbReference type="EMBL" id="QIS12439.1"/>
    </source>
</evidence>
<dbReference type="KEGG" id="nah:F5544_22890"/>
<organism evidence="1 2">
    <name type="scientific">Nocardia arthritidis</name>
    <dbReference type="NCBI Taxonomy" id="228602"/>
    <lineage>
        <taxon>Bacteria</taxon>
        <taxon>Bacillati</taxon>
        <taxon>Actinomycetota</taxon>
        <taxon>Actinomycetes</taxon>
        <taxon>Mycobacteriales</taxon>
        <taxon>Nocardiaceae</taxon>
        <taxon>Nocardia</taxon>
    </lineage>
</organism>
<keyword evidence="2" id="KW-1185">Reference proteome</keyword>
<accession>A0A6G9YGS2</accession>
<dbReference type="AlphaFoldDB" id="A0A6G9YGS2"/>
<gene>
    <name evidence="1" type="ORF">F5544_22890</name>
</gene>
<dbReference type="Pfam" id="PF08012">
    <property type="entry name" value="DUF1702"/>
    <property type="match status" value="1"/>
</dbReference>
<proteinExistence type="predicted"/>
<dbReference type="Proteomes" id="UP000503540">
    <property type="component" value="Chromosome"/>
</dbReference>
<dbReference type="InterPro" id="IPR012964">
    <property type="entry name" value="DUF1702"/>
</dbReference>
<sequence>MPTLNADPAKEGMRMASIPGRFRRTILTPDIRQTLLKVRGFPARNPEAQQCLEVAGRTFVEGFAVAAEQGTAAETAAILSRIDSVRRGFAFEGAAMALAIRDALPLGHNHHLSDFRAVADEHIYMIYVGAGWALARLPRRLHRAALRGLTDPVLIWLTLDGYGFHQTYFRTAQYVQRKHIDRTPPMVTTRHPSYAPRAIDQGIGRALWFVSGADPDLARRLIEEFPEPRRADLYAGLGLAATYAGGATTDELRTLCEGATEYRRCLGQGAVFAAEARARAGIICPATRSTLRTITGLDVGTASEIAVATRPASHTVDGRVGFEVWRERIRRQCRTAAASTTQTGAES</sequence>
<reference evidence="1 2" key="1">
    <citation type="journal article" date="2019" name="ACS Chem. Biol.">
        <title>Identification and Mobilization of a Cryptic Antibiotic Biosynthesis Gene Locus from a Human-Pathogenic Nocardia Isolate.</title>
        <authorList>
            <person name="Herisse M."/>
            <person name="Ishida K."/>
            <person name="Porter J.L."/>
            <person name="Howden B."/>
            <person name="Hertweck C."/>
            <person name="Stinear T.P."/>
            <person name="Pidot S.J."/>
        </authorList>
    </citation>
    <scope>NUCLEOTIDE SEQUENCE [LARGE SCALE GENOMIC DNA]</scope>
    <source>
        <strain evidence="1 2">AUSMDU00012717</strain>
    </source>
</reference>